<reference evidence="2 3" key="2">
    <citation type="submission" date="2007-06" db="EMBL/GenBank/DDBJ databases">
        <title>Draft genome sequence of Pseudoflavonifractor capillosus ATCC 29799.</title>
        <authorList>
            <person name="Sudarsanam P."/>
            <person name="Ley R."/>
            <person name="Guruge J."/>
            <person name="Turnbaugh P.J."/>
            <person name="Mahowald M."/>
            <person name="Liep D."/>
            <person name="Gordon J."/>
        </authorList>
    </citation>
    <scope>NUCLEOTIDE SEQUENCE [LARGE SCALE GENOMIC DNA]</scope>
    <source>
        <strain evidence="2 3">ATCC 29799</strain>
    </source>
</reference>
<accession>A6NYW5</accession>
<reference evidence="2 3" key="1">
    <citation type="submission" date="2007-04" db="EMBL/GenBank/DDBJ databases">
        <authorList>
            <person name="Fulton L."/>
            <person name="Clifton S."/>
            <person name="Fulton B."/>
            <person name="Xu J."/>
            <person name="Minx P."/>
            <person name="Pepin K.H."/>
            <person name="Johnson M."/>
            <person name="Thiruvilangam P."/>
            <person name="Bhonagiri V."/>
            <person name="Nash W.E."/>
            <person name="Mardis E.R."/>
            <person name="Wilson R.K."/>
        </authorList>
    </citation>
    <scope>NUCLEOTIDE SEQUENCE [LARGE SCALE GENOMIC DNA]</scope>
    <source>
        <strain evidence="2 3">ATCC 29799</strain>
    </source>
</reference>
<proteinExistence type="predicted"/>
<gene>
    <name evidence="2" type="ORF">BACCAP_03417</name>
</gene>
<keyword evidence="3" id="KW-1185">Reference proteome</keyword>
<feature type="region of interest" description="Disordered" evidence="1">
    <location>
        <begin position="45"/>
        <end position="72"/>
    </location>
</feature>
<evidence type="ECO:0000256" key="1">
    <source>
        <dbReference type="SAM" id="MobiDB-lite"/>
    </source>
</evidence>
<dbReference type="STRING" id="411467.BACCAP_03417"/>
<dbReference type="Proteomes" id="UP000003639">
    <property type="component" value="Unassembled WGS sequence"/>
</dbReference>
<sequence>MSILCFTRPPPCFFIIQDKEGFLNPNYRYKKCKKFLNWLNDEEKRRQSSAAPVESRRHCSSILVRSGSRGPA</sequence>
<name>A6NYW5_9FIRM</name>
<evidence type="ECO:0000313" key="3">
    <source>
        <dbReference type="Proteomes" id="UP000003639"/>
    </source>
</evidence>
<dbReference type="AlphaFoldDB" id="A6NYW5"/>
<evidence type="ECO:0000313" key="2">
    <source>
        <dbReference type="EMBL" id="EDM98615.1"/>
    </source>
</evidence>
<dbReference type="EMBL" id="AAXG02000032">
    <property type="protein sequence ID" value="EDM98615.1"/>
    <property type="molecule type" value="Genomic_DNA"/>
</dbReference>
<organism evidence="2 3">
    <name type="scientific">Pseudoflavonifractor capillosus ATCC 29799</name>
    <dbReference type="NCBI Taxonomy" id="411467"/>
    <lineage>
        <taxon>Bacteria</taxon>
        <taxon>Bacillati</taxon>
        <taxon>Bacillota</taxon>
        <taxon>Clostridia</taxon>
        <taxon>Eubacteriales</taxon>
        <taxon>Oscillospiraceae</taxon>
        <taxon>Pseudoflavonifractor</taxon>
    </lineage>
</organism>
<comment type="caution">
    <text evidence="2">The sequence shown here is derived from an EMBL/GenBank/DDBJ whole genome shotgun (WGS) entry which is preliminary data.</text>
</comment>
<protein>
    <submittedName>
        <fullName evidence="2">Uncharacterized protein</fullName>
    </submittedName>
</protein>